<gene>
    <name evidence="1" type="ORF">SCF082_LOCUS10440</name>
</gene>
<sequence>APAGCAAQHRTEEDGTTIRLDAQLNYRGDCHVDVTCTELTRLEVKGQIIIELVRLRKQPPWFSGVRIYFSNRPTIDLVLQTQLFGVDANFAFIKRSDESIRFDDTTGLGQMGGVQAELKDGEAEGRQKIVDALTKVISNQAVLPHRFSIPMGEGIRLMDLKSPTPQGVLRLLVLVPGRKNDPSRSNWSNLMLRIGWQKAQTEADPFAEAPGERSADQIEWRGAPSDVGEMRAYVESGQNNSKTEIQGSQVAYDVLSIGLCSGPKQPILQLGHRLAVDLR</sequence>
<dbReference type="PANTHER" id="PTHR45761">
    <property type="entry name" value="EXTENDED SYNAPTOTAGMIN-LIKE PROTEIN 2, ISOFORM C"/>
    <property type="match status" value="1"/>
</dbReference>
<accession>A0ABP0J6L5</accession>
<dbReference type="EMBL" id="CAXAMM010006113">
    <property type="protein sequence ID" value="CAK9009864.1"/>
    <property type="molecule type" value="Genomic_DNA"/>
</dbReference>
<evidence type="ECO:0000313" key="1">
    <source>
        <dbReference type="EMBL" id="CAK9009864.1"/>
    </source>
</evidence>
<dbReference type="PANTHER" id="PTHR45761:SF1">
    <property type="entry name" value="EXTENDED SYNAPTOTAGMIN-LIKE PROTEIN 2, ISOFORM C"/>
    <property type="match status" value="1"/>
</dbReference>
<protein>
    <submittedName>
        <fullName evidence="1">Extended synaptotagmin-3 (E-Syt3)</fullName>
    </submittedName>
</protein>
<name>A0ABP0J6L5_9DINO</name>
<dbReference type="InterPro" id="IPR051634">
    <property type="entry name" value="Extended_Synaptotagmin"/>
</dbReference>
<reference evidence="1 2" key="1">
    <citation type="submission" date="2024-02" db="EMBL/GenBank/DDBJ databases">
        <authorList>
            <person name="Chen Y."/>
            <person name="Shah S."/>
            <person name="Dougan E. K."/>
            <person name="Thang M."/>
            <person name="Chan C."/>
        </authorList>
    </citation>
    <scope>NUCLEOTIDE SEQUENCE [LARGE SCALE GENOMIC DNA]</scope>
</reference>
<comment type="caution">
    <text evidence="1">The sequence shown here is derived from an EMBL/GenBank/DDBJ whole genome shotgun (WGS) entry which is preliminary data.</text>
</comment>
<keyword evidence="2" id="KW-1185">Reference proteome</keyword>
<evidence type="ECO:0000313" key="2">
    <source>
        <dbReference type="Proteomes" id="UP001642464"/>
    </source>
</evidence>
<feature type="non-terminal residue" evidence="1">
    <location>
        <position position="1"/>
    </location>
</feature>
<proteinExistence type="predicted"/>
<dbReference type="Proteomes" id="UP001642464">
    <property type="component" value="Unassembled WGS sequence"/>
</dbReference>
<organism evidence="1 2">
    <name type="scientific">Durusdinium trenchii</name>
    <dbReference type="NCBI Taxonomy" id="1381693"/>
    <lineage>
        <taxon>Eukaryota</taxon>
        <taxon>Sar</taxon>
        <taxon>Alveolata</taxon>
        <taxon>Dinophyceae</taxon>
        <taxon>Suessiales</taxon>
        <taxon>Symbiodiniaceae</taxon>
        <taxon>Durusdinium</taxon>
    </lineage>
</organism>